<evidence type="ECO:0000256" key="1">
    <source>
        <dbReference type="SAM" id="MobiDB-lite"/>
    </source>
</evidence>
<name>A0A4Y9YBW0_9APHY</name>
<reference evidence="2 3" key="1">
    <citation type="submission" date="2019-01" db="EMBL/GenBank/DDBJ databases">
        <title>Genome sequencing of the rare red list fungi Fomitopsis rosea.</title>
        <authorList>
            <person name="Buettner E."/>
            <person name="Kellner H."/>
        </authorList>
    </citation>
    <scope>NUCLEOTIDE SEQUENCE [LARGE SCALE GENOMIC DNA]</scope>
    <source>
        <strain evidence="2 3">DSM 105464</strain>
    </source>
</reference>
<accession>A0A4Y9YBW0</accession>
<comment type="caution">
    <text evidence="2">The sequence shown here is derived from an EMBL/GenBank/DDBJ whole genome shotgun (WGS) entry which is preliminary data.</text>
</comment>
<dbReference type="EMBL" id="SEKV01000314">
    <property type="protein sequence ID" value="TFY59223.1"/>
    <property type="molecule type" value="Genomic_DNA"/>
</dbReference>
<proteinExistence type="predicted"/>
<evidence type="ECO:0000313" key="2">
    <source>
        <dbReference type="EMBL" id="TFY59223.1"/>
    </source>
</evidence>
<dbReference type="AlphaFoldDB" id="A0A4Y9YBW0"/>
<feature type="compositionally biased region" description="Polar residues" evidence="1">
    <location>
        <begin position="1"/>
        <end position="10"/>
    </location>
</feature>
<evidence type="ECO:0000313" key="3">
    <source>
        <dbReference type="Proteomes" id="UP000298390"/>
    </source>
</evidence>
<protein>
    <submittedName>
        <fullName evidence="2">Uncharacterized protein</fullName>
    </submittedName>
</protein>
<sequence>MSLRNVSASSVILPPSKHRTHTPQCPRAPPPPPAVEFEHGAPYVDFIDIASPTTLVHYLTHKGTSAHVVTIKHCSSLQAEVLHALAKPTTLDLQGEELGWSSLLCPHLTVLRIIGCEQFRSADLRAVLEARLNIWEATDLTTEDFVDFVSRPVEKLCVRDCGELALDDKEWFDMNLEHVSWDAWEGGSVQ</sequence>
<gene>
    <name evidence="2" type="ORF">EVJ58_g5916</name>
</gene>
<feature type="region of interest" description="Disordered" evidence="1">
    <location>
        <begin position="1"/>
        <end position="30"/>
    </location>
</feature>
<organism evidence="2 3">
    <name type="scientific">Rhodofomes roseus</name>
    <dbReference type="NCBI Taxonomy" id="34475"/>
    <lineage>
        <taxon>Eukaryota</taxon>
        <taxon>Fungi</taxon>
        <taxon>Dikarya</taxon>
        <taxon>Basidiomycota</taxon>
        <taxon>Agaricomycotina</taxon>
        <taxon>Agaricomycetes</taxon>
        <taxon>Polyporales</taxon>
        <taxon>Rhodofomes</taxon>
    </lineage>
</organism>
<dbReference type="Proteomes" id="UP000298390">
    <property type="component" value="Unassembled WGS sequence"/>
</dbReference>